<evidence type="ECO:0000256" key="2">
    <source>
        <dbReference type="PIRSR" id="PIRSR600760-2"/>
    </source>
</evidence>
<keyword evidence="1" id="KW-0997">Cell inner membrane</keyword>
<feature type="binding site" evidence="2">
    <location>
        <position position="63"/>
    </location>
    <ligand>
        <name>Mg(2+)</name>
        <dbReference type="ChEBI" id="CHEBI:18420"/>
        <label>1</label>
        <note>catalytic</note>
    </ligand>
</feature>
<dbReference type="HAMAP" id="MF_02095">
    <property type="entry name" value="CysQ"/>
    <property type="match status" value="1"/>
</dbReference>
<dbReference type="Proteomes" id="UP000186002">
    <property type="component" value="Unassembled WGS sequence"/>
</dbReference>
<keyword evidence="1 2" id="KW-0479">Metal-binding</keyword>
<dbReference type="Pfam" id="PF00459">
    <property type="entry name" value="Inositol_P"/>
    <property type="match status" value="1"/>
</dbReference>
<dbReference type="PANTHER" id="PTHR43028:SF5">
    <property type="entry name" value="3'(2'),5'-BISPHOSPHATE NUCLEOTIDASE 1"/>
    <property type="match status" value="1"/>
</dbReference>
<dbReference type="RefSeq" id="WP_073014077.1">
    <property type="nucleotide sequence ID" value="NZ_FRBW01000003.1"/>
</dbReference>
<dbReference type="GO" id="GO:0000103">
    <property type="term" value="P:sulfate assimilation"/>
    <property type="evidence" value="ECO:0007669"/>
    <property type="project" value="TreeGrafter"/>
</dbReference>
<dbReference type="GO" id="GO:0050427">
    <property type="term" value="P:3'-phosphoadenosine 5'-phosphosulfate metabolic process"/>
    <property type="evidence" value="ECO:0007669"/>
    <property type="project" value="TreeGrafter"/>
</dbReference>
<keyword evidence="1" id="KW-1003">Cell membrane</keyword>
<name>A0A1M7KR07_9HYPH</name>
<comment type="subcellular location">
    <subcellularLocation>
        <location evidence="1">Cell inner membrane</location>
        <topology evidence="1">Peripheral membrane protein</topology>
        <orientation evidence="1">Cytoplasmic side</orientation>
    </subcellularLocation>
</comment>
<feature type="binding site" evidence="1">
    <location>
        <position position="63"/>
    </location>
    <ligand>
        <name>substrate</name>
    </ligand>
</feature>
<gene>
    <name evidence="1" type="primary">cysQ</name>
    <name evidence="3" type="ORF">SAMN05444272_2946</name>
</gene>
<dbReference type="GO" id="GO:0005886">
    <property type="term" value="C:plasma membrane"/>
    <property type="evidence" value="ECO:0007669"/>
    <property type="project" value="UniProtKB-SubCell"/>
</dbReference>
<feature type="binding site" evidence="1">
    <location>
        <position position="223"/>
    </location>
    <ligand>
        <name>substrate</name>
    </ligand>
</feature>
<feature type="binding site" evidence="1">
    <location>
        <position position="85"/>
    </location>
    <ligand>
        <name>Mg(2+)</name>
        <dbReference type="ChEBI" id="CHEBI:18420"/>
        <label>2</label>
    </ligand>
</feature>
<feature type="binding site" evidence="2">
    <location>
        <position position="223"/>
    </location>
    <ligand>
        <name>Mg(2+)</name>
        <dbReference type="ChEBI" id="CHEBI:18420"/>
        <label>1</label>
        <note>catalytic</note>
    </ligand>
</feature>
<proteinExistence type="inferred from homology"/>
<feature type="binding site" evidence="2">
    <location>
        <position position="84"/>
    </location>
    <ligand>
        <name>Mg(2+)</name>
        <dbReference type="ChEBI" id="CHEBI:18420"/>
        <label>1</label>
        <note>catalytic</note>
    </ligand>
</feature>
<organism evidence="3 4">
    <name type="scientific">Roseibium suaedae</name>
    <dbReference type="NCBI Taxonomy" id="735517"/>
    <lineage>
        <taxon>Bacteria</taxon>
        <taxon>Pseudomonadati</taxon>
        <taxon>Pseudomonadota</taxon>
        <taxon>Alphaproteobacteria</taxon>
        <taxon>Hyphomicrobiales</taxon>
        <taxon>Stappiaceae</taxon>
        <taxon>Roseibium</taxon>
    </lineage>
</organism>
<dbReference type="AlphaFoldDB" id="A0A1M7KR07"/>
<keyword evidence="1 2" id="KW-0460">Magnesium</keyword>
<dbReference type="CDD" id="cd01638">
    <property type="entry name" value="CysQ"/>
    <property type="match status" value="1"/>
</dbReference>
<evidence type="ECO:0000313" key="4">
    <source>
        <dbReference type="Proteomes" id="UP000186002"/>
    </source>
</evidence>
<keyword evidence="1" id="KW-0472">Membrane</keyword>
<evidence type="ECO:0000256" key="1">
    <source>
        <dbReference type="HAMAP-Rule" id="MF_02095"/>
    </source>
</evidence>
<reference evidence="3 4" key="1">
    <citation type="submission" date="2016-11" db="EMBL/GenBank/DDBJ databases">
        <authorList>
            <person name="Jaros S."/>
            <person name="Januszkiewicz K."/>
            <person name="Wedrychowicz H."/>
        </authorList>
    </citation>
    <scope>NUCLEOTIDE SEQUENCE [LARGE SCALE GENOMIC DNA]</scope>
    <source>
        <strain evidence="3 4">DSM 22153</strain>
    </source>
</reference>
<comment type="catalytic activity">
    <reaction evidence="1">
        <text>adenosine 3',5'-bisphosphate + H2O = AMP + phosphate</text>
        <dbReference type="Rhea" id="RHEA:10040"/>
        <dbReference type="ChEBI" id="CHEBI:15377"/>
        <dbReference type="ChEBI" id="CHEBI:43474"/>
        <dbReference type="ChEBI" id="CHEBI:58343"/>
        <dbReference type="ChEBI" id="CHEBI:456215"/>
        <dbReference type="EC" id="3.1.3.7"/>
    </reaction>
</comment>
<dbReference type="InterPro" id="IPR000760">
    <property type="entry name" value="Inositol_monophosphatase-like"/>
</dbReference>
<dbReference type="PANTHER" id="PTHR43028">
    <property type="entry name" value="3'(2'),5'-BISPHOSPHATE NUCLEOTIDASE 1"/>
    <property type="match status" value="1"/>
</dbReference>
<keyword evidence="4" id="KW-1185">Reference proteome</keyword>
<comment type="cofactor">
    <cofactor evidence="1 2">
        <name>Mg(2+)</name>
        <dbReference type="ChEBI" id="CHEBI:18420"/>
    </cofactor>
</comment>
<feature type="binding site" evidence="1">
    <location>
        <position position="223"/>
    </location>
    <ligand>
        <name>Mg(2+)</name>
        <dbReference type="ChEBI" id="CHEBI:18420"/>
        <label>2</label>
    </ligand>
</feature>
<dbReference type="GO" id="GO:0000287">
    <property type="term" value="F:magnesium ion binding"/>
    <property type="evidence" value="ECO:0007669"/>
    <property type="project" value="UniProtKB-UniRule"/>
</dbReference>
<comment type="function">
    <text evidence="1">Converts adenosine-3',5'-bisphosphate (PAP) to AMP.</text>
</comment>
<dbReference type="InterPro" id="IPR006240">
    <property type="entry name" value="CysQ"/>
</dbReference>
<feature type="binding site" evidence="1">
    <location>
        <position position="84"/>
    </location>
    <ligand>
        <name>Mg(2+)</name>
        <dbReference type="ChEBI" id="CHEBI:18420"/>
        <label>1</label>
    </ligand>
</feature>
<comment type="similarity">
    <text evidence="1">Belongs to the inositol monophosphatase superfamily. CysQ family.</text>
</comment>
<feature type="binding site" evidence="2">
    <location>
        <position position="82"/>
    </location>
    <ligand>
        <name>Mg(2+)</name>
        <dbReference type="ChEBI" id="CHEBI:18420"/>
        <label>1</label>
        <note>catalytic</note>
    </ligand>
</feature>
<dbReference type="GO" id="GO:0008441">
    <property type="term" value="F:3'(2'),5'-bisphosphate nucleotidase activity"/>
    <property type="evidence" value="ECO:0007669"/>
    <property type="project" value="UniProtKB-UniRule"/>
</dbReference>
<dbReference type="STRING" id="735517.SAMN05444272_2946"/>
<dbReference type="SUPFAM" id="SSF56655">
    <property type="entry name" value="Carbohydrate phosphatase"/>
    <property type="match status" value="1"/>
</dbReference>
<feature type="binding site" evidence="1">
    <location>
        <position position="82"/>
    </location>
    <ligand>
        <name>Mg(2+)</name>
        <dbReference type="ChEBI" id="CHEBI:18420"/>
        <label>1</label>
    </ligand>
</feature>
<dbReference type="Gene3D" id="3.40.190.80">
    <property type="match status" value="1"/>
</dbReference>
<dbReference type="OrthoDB" id="9785695at2"/>
<dbReference type="Gene3D" id="3.30.540.10">
    <property type="entry name" value="Fructose-1,6-Bisphosphatase, subunit A, domain 1"/>
    <property type="match status" value="1"/>
</dbReference>
<feature type="binding site" evidence="2">
    <location>
        <position position="85"/>
    </location>
    <ligand>
        <name>Mg(2+)</name>
        <dbReference type="ChEBI" id="CHEBI:18420"/>
        <label>1</label>
        <note>catalytic</note>
    </ligand>
</feature>
<feature type="binding site" evidence="1">
    <location>
        <begin position="84"/>
        <end position="87"/>
    </location>
    <ligand>
        <name>substrate</name>
    </ligand>
</feature>
<dbReference type="EC" id="3.1.3.7" evidence="1"/>
<accession>A0A1M7KR07</accession>
<dbReference type="EMBL" id="FRBW01000003">
    <property type="protein sequence ID" value="SHM67873.1"/>
    <property type="molecule type" value="Genomic_DNA"/>
</dbReference>
<keyword evidence="1" id="KW-0378">Hydrolase</keyword>
<dbReference type="NCBIfam" id="TIGR01331">
    <property type="entry name" value="bisphos_cysQ"/>
    <property type="match status" value="1"/>
</dbReference>
<feature type="binding site" evidence="1">
    <location>
        <position position="82"/>
    </location>
    <ligand>
        <name>Mg(2+)</name>
        <dbReference type="ChEBI" id="CHEBI:18420"/>
        <label>2</label>
    </ligand>
</feature>
<protein>
    <recommendedName>
        <fullName evidence="1">3'(2'),5'-bisphosphate nucleotidase CysQ</fullName>
        <ecNumber evidence="1">3.1.3.7</ecNumber>
    </recommendedName>
    <alternativeName>
        <fullName evidence="1">3'(2'),5-bisphosphonucleoside 3'(2')-phosphohydrolase</fullName>
    </alternativeName>
    <alternativeName>
        <fullName evidence="1">3'-phosphoadenosine 5'-phosphate phosphatase</fullName>
        <shortName evidence="1">PAP phosphatase</shortName>
    </alternativeName>
</protein>
<feature type="binding site" evidence="1">
    <location>
        <position position="63"/>
    </location>
    <ligand>
        <name>Mg(2+)</name>
        <dbReference type="ChEBI" id="CHEBI:18420"/>
        <label>1</label>
    </ligand>
</feature>
<sequence length="277" mass="28587">MPHTALLDLSIEAGNAILDVYGSAFGSESKADGSPVTVADEAAEKIILAGLSDLFPSVPVVAEEAVEAGNLPQAASRYFLVDPLDGTKEFIARNGEFTVNIALIDAGVPVFGVVYAPALGEIYWGGALPEDLCGEASPTTGAFAGSVADGEIGEVRSIAVRAVPAEGLTVLASRSHLSPETSALIEKLTVAEMVSVGSSLKLCWVAAAKADFYPRLAPTMQWDIGAGDAVLRAAGGEVLVAETRAPLSYEVKPGAVKADLLNPFFLAMSTPSILENI</sequence>
<evidence type="ECO:0000313" key="3">
    <source>
        <dbReference type="EMBL" id="SHM67873.1"/>
    </source>
</evidence>
<dbReference type="InterPro" id="IPR050725">
    <property type="entry name" value="CysQ/Inositol_MonoPase"/>
</dbReference>